<reference evidence="2" key="1">
    <citation type="journal article" date="2019" name="Int. J. Syst. Evol. Microbiol.">
        <title>The Global Catalogue of Microorganisms (GCM) 10K type strain sequencing project: providing services to taxonomists for standard genome sequencing and annotation.</title>
        <authorList>
            <consortium name="The Broad Institute Genomics Platform"/>
            <consortium name="The Broad Institute Genome Sequencing Center for Infectious Disease"/>
            <person name="Wu L."/>
            <person name="Ma J."/>
        </authorList>
    </citation>
    <scope>NUCLEOTIDE SEQUENCE [LARGE SCALE GENOMIC DNA]</scope>
    <source>
        <strain evidence="2">CCUG 57113</strain>
    </source>
</reference>
<evidence type="ECO:0000313" key="1">
    <source>
        <dbReference type="EMBL" id="MFC5471106.1"/>
    </source>
</evidence>
<dbReference type="RefSeq" id="WP_209746066.1">
    <property type="nucleotide sequence ID" value="NZ_JBHSMH010000090.1"/>
</dbReference>
<organism evidence="1 2">
    <name type="scientific">Cohnella suwonensis</name>
    <dbReference type="NCBI Taxonomy" id="696072"/>
    <lineage>
        <taxon>Bacteria</taxon>
        <taxon>Bacillati</taxon>
        <taxon>Bacillota</taxon>
        <taxon>Bacilli</taxon>
        <taxon>Bacillales</taxon>
        <taxon>Paenibacillaceae</taxon>
        <taxon>Cohnella</taxon>
    </lineage>
</organism>
<comment type="caution">
    <text evidence="1">The sequence shown here is derived from an EMBL/GenBank/DDBJ whole genome shotgun (WGS) entry which is preliminary data.</text>
</comment>
<keyword evidence="2" id="KW-1185">Reference proteome</keyword>
<dbReference type="Proteomes" id="UP001596105">
    <property type="component" value="Unassembled WGS sequence"/>
</dbReference>
<protein>
    <submittedName>
        <fullName evidence="1">Uncharacterized protein</fullName>
    </submittedName>
</protein>
<sequence>MTTKLIPYLMSEDARKQAGFYAQSLGGEIQSVMTFGQMPNTPEADKDKVMHLAVEVAGGLTIFMSEAYGGSVDGEILDTFGVTWMDATQ</sequence>
<gene>
    <name evidence="1" type="ORF">ACFPPD_20660</name>
</gene>
<accession>A0ABW0M2R6</accession>
<dbReference type="Gene3D" id="3.10.180.10">
    <property type="entry name" value="2,3-Dihydroxybiphenyl 1,2-Dioxygenase, domain 1"/>
    <property type="match status" value="1"/>
</dbReference>
<name>A0ABW0M2R6_9BACL</name>
<evidence type="ECO:0000313" key="2">
    <source>
        <dbReference type="Proteomes" id="UP001596105"/>
    </source>
</evidence>
<dbReference type="EMBL" id="JBHSMH010000090">
    <property type="protein sequence ID" value="MFC5471106.1"/>
    <property type="molecule type" value="Genomic_DNA"/>
</dbReference>
<proteinExistence type="predicted"/>
<dbReference type="SUPFAM" id="SSF54593">
    <property type="entry name" value="Glyoxalase/Bleomycin resistance protein/Dihydroxybiphenyl dioxygenase"/>
    <property type="match status" value="1"/>
</dbReference>
<dbReference type="InterPro" id="IPR029068">
    <property type="entry name" value="Glyas_Bleomycin-R_OHBP_Dase"/>
</dbReference>